<name>A0A8H4AR68_GIGMA</name>
<keyword evidence="1" id="KW-1133">Transmembrane helix</keyword>
<feature type="transmembrane region" description="Helical" evidence="1">
    <location>
        <begin position="734"/>
        <end position="755"/>
    </location>
</feature>
<dbReference type="SUPFAM" id="SSF82171">
    <property type="entry name" value="DPP6 N-terminal domain-like"/>
    <property type="match status" value="1"/>
</dbReference>
<keyword evidence="1" id="KW-0812">Transmembrane</keyword>
<dbReference type="OrthoDB" id="6068913at2759"/>
<organism evidence="2 3">
    <name type="scientific">Gigaspora margarita</name>
    <dbReference type="NCBI Taxonomy" id="4874"/>
    <lineage>
        <taxon>Eukaryota</taxon>
        <taxon>Fungi</taxon>
        <taxon>Fungi incertae sedis</taxon>
        <taxon>Mucoromycota</taxon>
        <taxon>Glomeromycotina</taxon>
        <taxon>Glomeromycetes</taxon>
        <taxon>Diversisporales</taxon>
        <taxon>Gigasporaceae</taxon>
        <taxon>Gigaspora</taxon>
    </lineage>
</organism>
<feature type="transmembrane region" description="Helical" evidence="1">
    <location>
        <begin position="808"/>
        <end position="828"/>
    </location>
</feature>
<accession>A0A8H4AR68</accession>
<keyword evidence="3" id="KW-1185">Reference proteome</keyword>
<sequence>MTSNSDNSHVEISIEKVPDKYKKILEITCSPKLEHVAALHEDNDISLWSIVSQEELLTNIKTINIDNIRRNEKINKINVISVDQYFLIRKIFAISDNKQVSISLDRIDPYNFKIFDFETEEEIKLTFPDWQKEIDFLSFIDNGNIIMINAEYYRAYVFSSNDNKSWSCKSIIELQYFKKIYITPKGKLIIFNDTINEISMWDIDDLSIKTRILIEWRHILKHIELSDVEELLIVCTEDKKFKETNLYVFSTETGLNLSSFSTIKVIIDRFHFIASQKGERLLYRFTRIPGKYTFCLMDPYNLKNAISANKLFESKQIQEPYIIKTDKIIYINDGKVLIEKLVPDDWIEYLRKKLKDTNSITTPSKNTFDLITKIINETRYDPPYSNEFEGKFLKWSLEINDKSVMLIANKLNTSIKKQLEILPSLKNINSKYYIVHCEVLENDDLVTITRIGIFIWTYNKLSGIKMHYYWNDWNDRLVDFDFEKTRFKNLFKDWKSGRILPASSYETILKNLDVQFGEKELFKAFLQSNIDYEFYLTCYGKDLMKAFIDQKDDKWILNLVYGCIMMCVQNKNYLISKISLLSIIFENFYELLENHSAFILTVLSLTTFIAPSTIVNTKSTSPHLSSHGKYCHLSKMSYFDVLTSNLWIHYIGFFQKYKKYFHQSSFHNSIILAIPLPNFISYPKEYNFWKDLLLPSLCPFSATKKFEMVDEELYKSLNGEALLEFKWNTYGWKYYFAIWAIYTIFLGSFIIVSTLSDNISWFYQKIFLYVVIILGFWHLFIELCQLFIYTPASYLTSSWNYLDSNMNIFTQFGPTILASYYMMITGDSTPISSWISSENFVIMLLMTIASFIIVIYLMNILIGVLCDVAINEDNNLAYLALKREIIIQIELLYMLPYQRRRNDWFPFFIFYKCDVGKLHLQIRAIQKGKWSGYKEPYVSNAINEILHLPEEQPTPKQVVDNIKDLQRLSSKQIMNINELKESIEDIKKKLNNISDRIE</sequence>
<dbReference type="InterPro" id="IPR015943">
    <property type="entry name" value="WD40/YVTN_repeat-like_dom_sf"/>
</dbReference>
<evidence type="ECO:0000313" key="3">
    <source>
        <dbReference type="Proteomes" id="UP000439903"/>
    </source>
</evidence>
<dbReference type="Gene3D" id="2.130.10.10">
    <property type="entry name" value="YVTN repeat-like/Quinoprotein amine dehydrogenase"/>
    <property type="match status" value="1"/>
</dbReference>
<comment type="caution">
    <text evidence="2">The sequence shown here is derived from an EMBL/GenBank/DDBJ whole genome shotgun (WGS) entry which is preliminary data.</text>
</comment>
<evidence type="ECO:0000313" key="2">
    <source>
        <dbReference type="EMBL" id="KAF0524645.1"/>
    </source>
</evidence>
<feature type="transmembrane region" description="Helical" evidence="1">
    <location>
        <begin position="666"/>
        <end position="683"/>
    </location>
</feature>
<protein>
    <recommendedName>
        <fullName evidence="4">Ion transport domain-containing protein</fullName>
    </recommendedName>
</protein>
<dbReference type="AlphaFoldDB" id="A0A8H4AR68"/>
<keyword evidence="1" id="KW-0472">Membrane</keyword>
<dbReference type="EMBL" id="WTPW01000312">
    <property type="protein sequence ID" value="KAF0524645.1"/>
    <property type="molecule type" value="Genomic_DNA"/>
</dbReference>
<reference evidence="2 3" key="1">
    <citation type="journal article" date="2019" name="Environ. Microbiol.">
        <title>At the nexus of three kingdoms: the genome of the mycorrhizal fungus Gigaspora margarita provides insights into plant, endobacterial and fungal interactions.</title>
        <authorList>
            <person name="Venice F."/>
            <person name="Ghignone S."/>
            <person name="Salvioli di Fossalunga A."/>
            <person name="Amselem J."/>
            <person name="Novero M."/>
            <person name="Xianan X."/>
            <person name="Sedzielewska Toro K."/>
            <person name="Morin E."/>
            <person name="Lipzen A."/>
            <person name="Grigoriev I.V."/>
            <person name="Henrissat B."/>
            <person name="Martin F.M."/>
            <person name="Bonfante P."/>
        </authorList>
    </citation>
    <scope>NUCLEOTIDE SEQUENCE [LARGE SCALE GENOMIC DNA]</scope>
    <source>
        <strain evidence="2 3">BEG34</strain>
    </source>
</reference>
<gene>
    <name evidence="2" type="ORF">F8M41_015097</name>
</gene>
<proteinExistence type="predicted"/>
<evidence type="ECO:0000256" key="1">
    <source>
        <dbReference type="SAM" id="Phobius"/>
    </source>
</evidence>
<feature type="transmembrane region" description="Helical" evidence="1">
    <location>
        <begin position="767"/>
        <end position="788"/>
    </location>
</feature>
<feature type="transmembrane region" description="Helical" evidence="1">
    <location>
        <begin position="840"/>
        <end position="870"/>
    </location>
</feature>
<dbReference type="Proteomes" id="UP000439903">
    <property type="component" value="Unassembled WGS sequence"/>
</dbReference>
<evidence type="ECO:0008006" key="4">
    <source>
        <dbReference type="Google" id="ProtNLM"/>
    </source>
</evidence>